<sequence length="88" mass="9321">MAQARHLGASVVRCGAPTTISLLPKAAEIVAMNRIGGPDRVIDAIRERGQSFMDIDDILRYAARQAIVQNDAGKTGFSAMPADAKGQP</sequence>
<accession>A0A1W9HXF6</accession>
<dbReference type="STRING" id="1827387.A4S15_09030"/>
<comment type="caution">
    <text evidence="1">The sequence shown here is derived from an EMBL/GenBank/DDBJ whole genome shotgun (WGS) entry which is preliminary data.</text>
</comment>
<evidence type="ECO:0000313" key="2">
    <source>
        <dbReference type="Proteomes" id="UP000192872"/>
    </source>
</evidence>
<dbReference type="RefSeq" id="WP_376800597.1">
    <property type="nucleotide sequence ID" value="NZ_DBNB01000026.1"/>
</dbReference>
<name>A0A1W9HXF6_9HYPH</name>
<protein>
    <submittedName>
        <fullName evidence="1">Uncharacterized protein</fullName>
    </submittedName>
</protein>
<evidence type="ECO:0000313" key="1">
    <source>
        <dbReference type="EMBL" id="OQW51977.1"/>
    </source>
</evidence>
<organism evidence="1 2">
    <name type="scientific">Candidatus Raskinella chloraquaticus</name>
    <dbReference type="NCBI Taxonomy" id="1951219"/>
    <lineage>
        <taxon>Bacteria</taxon>
        <taxon>Pseudomonadati</taxon>
        <taxon>Pseudomonadota</taxon>
        <taxon>Alphaproteobacteria</taxon>
        <taxon>Hyphomicrobiales</taxon>
        <taxon>Phreatobacteraceae</taxon>
        <taxon>Candidatus Raskinella</taxon>
    </lineage>
</organism>
<dbReference type="AlphaFoldDB" id="A0A1W9HXF6"/>
<gene>
    <name evidence="1" type="ORF">A4S15_09030</name>
</gene>
<dbReference type="EMBL" id="LWDL01000016">
    <property type="protein sequence ID" value="OQW51977.1"/>
    <property type="molecule type" value="Genomic_DNA"/>
</dbReference>
<reference evidence="1 2" key="1">
    <citation type="journal article" date="2017" name="Water Res.">
        <title>Comammox in drinking water systems.</title>
        <authorList>
            <person name="Wang Y."/>
            <person name="Ma L."/>
            <person name="Mao Y."/>
            <person name="Jiang X."/>
            <person name="Xia Y."/>
            <person name="Yu K."/>
            <person name="Li B."/>
            <person name="Zhang T."/>
        </authorList>
    </citation>
    <scope>NUCLEOTIDE SEQUENCE [LARGE SCALE GENOMIC DNA]</scope>
    <source>
        <strain evidence="1">SG_bin8</strain>
    </source>
</reference>
<dbReference type="Proteomes" id="UP000192872">
    <property type="component" value="Unassembled WGS sequence"/>
</dbReference>
<proteinExistence type="predicted"/>